<evidence type="ECO:0000313" key="2">
    <source>
        <dbReference type="EMBL" id="QQL48568.1"/>
    </source>
</evidence>
<dbReference type="AlphaFoldDB" id="A0A6I4I3L3"/>
<dbReference type="InterPro" id="IPR034660">
    <property type="entry name" value="DinB/YfiT-like"/>
</dbReference>
<organism evidence="2 3">
    <name type="scientific">Mucilaginibacter ginkgonis</name>
    <dbReference type="NCBI Taxonomy" id="2682091"/>
    <lineage>
        <taxon>Bacteria</taxon>
        <taxon>Pseudomonadati</taxon>
        <taxon>Bacteroidota</taxon>
        <taxon>Sphingobacteriia</taxon>
        <taxon>Sphingobacteriales</taxon>
        <taxon>Sphingobacteriaceae</taxon>
        <taxon>Mucilaginibacter</taxon>
    </lineage>
</organism>
<protein>
    <submittedName>
        <fullName evidence="2">DinB family protein</fullName>
    </submittedName>
</protein>
<reference evidence="2 3" key="1">
    <citation type="submission" date="2020-12" db="EMBL/GenBank/DDBJ databases">
        <title>HMF7856_wgs.fasta genome submission.</title>
        <authorList>
            <person name="Kang H."/>
            <person name="Kim H."/>
            <person name="Joh K."/>
        </authorList>
    </citation>
    <scope>NUCLEOTIDE SEQUENCE [LARGE SCALE GENOMIC DNA]</scope>
    <source>
        <strain evidence="2 3">HMF7856</strain>
    </source>
</reference>
<dbReference type="Proteomes" id="UP000429232">
    <property type="component" value="Chromosome"/>
</dbReference>
<gene>
    <name evidence="2" type="ORF">GO620_010275</name>
</gene>
<name>A0A6I4I3L3_9SPHI</name>
<dbReference type="RefSeq" id="WP_157525184.1">
    <property type="nucleotide sequence ID" value="NZ_CP066775.1"/>
</dbReference>
<evidence type="ECO:0000259" key="1">
    <source>
        <dbReference type="Pfam" id="PF12867"/>
    </source>
</evidence>
<dbReference type="KEGG" id="mgik:GO620_010275"/>
<feature type="domain" description="DinB-like" evidence="1">
    <location>
        <begin position="27"/>
        <end position="150"/>
    </location>
</feature>
<dbReference type="Pfam" id="PF12867">
    <property type="entry name" value="DinB_2"/>
    <property type="match status" value="1"/>
</dbReference>
<dbReference type="SUPFAM" id="SSF109854">
    <property type="entry name" value="DinB/YfiT-like putative metalloenzymes"/>
    <property type="match status" value="1"/>
</dbReference>
<accession>A0A6I4I3L3</accession>
<sequence>MTTGEILNNKLQTVLSGQPWYGRPLTDILNDVTFEAAFERAPGGIHTIAEILLHIISWQEEIIDRLNEQPAGTPTSGDWPETGDPSEEKWTRWKDDLKLVNVNLSGIILNFPQDKWNQPIIDTRETEPIVTYAELIDGAIQHLVYHSAQIALLTKLLKG</sequence>
<proteinExistence type="predicted"/>
<keyword evidence="3" id="KW-1185">Reference proteome</keyword>
<dbReference type="InterPro" id="IPR024775">
    <property type="entry name" value="DinB-like"/>
</dbReference>
<dbReference type="EMBL" id="CP066775">
    <property type="protein sequence ID" value="QQL48568.1"/>
    <property type="molecule type" value="Genomic_DNA"/>
</dbReference>
<dbReference type="Gene3D" id="1.20.120.450">
    <property type="entry name" value="dinb family like domain"/>
    <property type="match status" value="1"/>
</dbReference>
<evidence type="ECO:0000313" key="3">
    <source>
        <dbReference type="Proteomes" id="UP000429232"/>
    </source>
</evidence>